<dbReference type="AlphaFoldDB" id="A0A8J5M4L8"/>
<evidence type="ECO:0000256" key="3">
    <source>
        <dbReference type="SAM" id="Phobius"/>
    </source>
</evidence>
<feature type="compositionally biased region" description="Basic and acidic residues" evidence="2">
    <location>
        <begin position="312"/>
        <end position="321"/>
    </location>
</feature>
<keyword evidence="3" id="KW-0812">Transmembrane</keyword>
<evidence type="ECO:0000256" key="4">
    <source>
        <dbReference type="SAM" id="SignalP"/>
    </source>
</evidence>
<evidence type="ECO:0000313" key="5">
    <source>
        <dbReference type="EMBL" id="KAG6954236.1"/>
    </source>
</evidence>
<dbReference type="EMBL" id="JAENGY010000964">
    <property type="protein sequence ID" value="KAG6954236.1"/>
    <property type="molecule type" value="Genomic_DNA"/>
</dbReference>
<feature type="transmembrane region" description="Helical" evidence="3">
    <location>
        <begin position="1071"/>
        <end position="1092"/>
    </location>
</feature>
<evidence type="ECO:0000256" key="2">
    <source>
        <dbReference type="SAM" id="MobiDB-lite"/>
    </source>
</evidence>
<proteinExistence type="predicted"/>
<accession>A0A8J5M4L8</accession>
<feature type="chain" id="PRO_5035277244" description="Transmembrane protein" evidence="4">
    <location>
        <begin position="30"/>
        <end position="1280"/>
    </location>
</feature>
<feature type="transmembrane region" description="Helical" evidence="3">
    <location>
        <begin position="568"/>
        <end position="595"/>
    </location>
</feature>
<feature type="transmembrane region" description="Helical" evidence="3">
    <location>
        <begin position="123"/>
        <end position="145"/>
    </location>
</feature>
<feature type="transmembrane region" description="Helical" evidence="3">
    <location>
        <begin position="1140"/>
        <end position="1173"/>
    </location>
</feature>
<feature type="region of interest" description="Disordered" evidence="2">
    <location>
        <begin position="309"/>
        <end position="335"/>
    </location>
</feature>
<keyword evidence="4" id="KW-0732">Signal</keyword>
<sequence>MQLTPFCPWASVRFSLYMMLLVMNQTRRALLVSASPSARDGARERPVIEVVTKDVRTADIFNVMQGTAALLLEEESCAVLFAHGPYAVALCVVSAIGGDEDVAEQTASWWKDAVTEEFTRQDVVVLALIAICLLRLVISVLQVMWKLVRLPMHWYNTMEEEMDGNIEEKYSDEASARLKKHLAIVRFCHLQFLLVIEKLKREMEDAKSEDTQQMVASLAVSQHEESDEVTLAEMLATLQKIQAKDSSFKASEVEEHLADIKQDVEDEEDVDSDLPEAWERLQEIYASFLRIQATIIRRENRKTTWQWQLQQHEQHSDESSRRRQRRLPSSEDPTDEVLQELQELTKELPQGFTADMFTSLGNAMHEKMVAVEPETSPFPSPQLEIKSPYTPNGIRHGAAHSTLRLEARETQDAAYGETPTATGTQRRLFKLRAATADRRVPAAQRQRRSSRSYRRVEIRVEDFSFSDGPEEKQQVAIEAHDITGSELEPWPDGDIHVVTWETTDETLEKEEEKEEVPAVLEEENEDFAVEPIASVKEDAALKRYASYRTAVWWWSHDKTELTTQEQAAVLAVVVTMLTVLGLGVALVWNLGWFLWRFYRERRTLSKLFSEKDPEMLEQELRKFPADLLSLRIKQVACVRLRHLQVLSNARDFKQQLEAVKFREVEMELVNLPLHPTTRKEMTFAEMMTAVEEIACRGEQVAVEMMQLVVPPRWKSYVDENSWLKAQDESLQSLHLENARVQQLSEQISELIVAKMNSSEPLPKPVFLLLLASLRQNSGTPPQNAVNGNATSSELDAFARCWSGSMTMSGSVGNLGGYKDKDEFNFLLKAFDEKSEQQKVQQELQSAIEYFQSAHEPEHEQLLLLENADNASHSQILQRTKQLGATSAASSGATAASMRRLERWVDQAEMMEMTYVEEVESAQFMLEDARRDSFCAAVVSNEGKGLDSVQTLATNFVALGAKREDAILKAGEILANRSNMMLLVHSLRGMFDQLRKRDIMKMNERRSRDRAKAQDKRERMAQKFLNKQRLIAEKIDRTREAQRQREEEARLQRRLEELNESRAQNARDRASFVWAVTKTDVLVVLVIMAIVFFENLREVAFVKPLCQPDDQQHWWMVSWWAPSSLQVFGCEVAYGMKILGILLALGVLFFAVAQLNLVAVMLPVLGAITLYYVRDEWMNMLFRLPLLLVIYGCNSGALYLFNRFEGHHVIKGEDKDTVVNATKQRSVLQYVVFPLFSLLLTVVTGVGIACDAPEQCVVSAYRATTPVLAGLWDLARGAYRL</sequence>
<feature type="coiled-coil region" evidence="1">
    <location>
        <begin position="1040"/>
        <end position="1067"/>
    </location>
</feature>
<keyword evidence="3" id="KW-1133">Transmembrane helix</keyword>
<keyword evidence="1" id="KW-0175">Coiled coil</keyword>
<gene>
    <name evidence="5" type="ORF">JG688_00012459</name>
</gene>
<comment type="caution">
    <text evidence="5">The sequence shown here is derived from an EMBL/GenBank/DDBJ whole genome shotgun (WGS) entry which is preliminary data.</text>
</comment>
<feature type="transmembrane region" description="Helical" evidence="3">
    <location>
        <begin position="1229"/>
        <end position="1248"/>
    </location>
</feature>
<protein>
    <recommendedName>
        <fullName evidence="7">Transmembrane protein</fullName>
    </recommendedName>
</protein>
<reference evidence="5" key="1">
    <citation type="submission" date="2021-01" db="EMBL/GenBank/DDBJ databases">
        <title>Phytophthora aleatoria, a newly-described species from Pinus radiata is distinct from Phytophthora cactorum isolates based on comparative genomics.</title>
        <authorList>
            <person name="Mcdougal R."/>
            <person name="Panda P."/>
            <person name="Williams N."/>
            <person name="Studholme D.J."/>
        </authorList>
    </citation>
    <scope>NUCLEOTIDE SEQUENCE</scope>
    <source>
        <strain evidence="5">NZFS 4037</strain>
    </source>
</reference>
<keyword evidence="3" id="KW-0472">Membrane</keyword>
<name>A0A8J5M4L8_9STRA</name>
<feature type="transmembrane region" description="Helical" evidence="3">
    <location>
        <begin position="1179"/>
        <end position="1200"/>
    </location>
</feature>
<feature type="signal peptide" evidence="4">
    <location>
        <begin position="1"/>
        <end position="29"/>
    </location>
</feature>
<evidence type="ECO:0008006" key="7">
    <source>
        <dbReference type="Google" id="ProtNLM"/>
    </source>
</evidence>
<feature type="transmembrane region" description="Helical" evidence="3">
    <location>
        <begin position="1112"/>
        <end position="1133"/>
    </location>
</feature>
<organism evidence="5 6">
    <name type="scientific">Phytophthora aleatoria</name>
    <dbReference type="NCBI Taxonomy" id="2496075"/>
    <lineage>
        <taxon>Eukaryota</taxon>
        <taxon>Sar</taxon>
        <taxon>Stramenopiles</taxon>
        <taxon>Oomycota</taxon>
        <taxon>Peronosporomycetes</taxon>
        <taxon>Peronosporales</taxon>
        <taxon>Peronosporaceae</taxon>
        <taxon>Phytophthora</taxon>
    </lineage>
</organism>
<keyword evidence="6" id="KW-1185">Reference proteome</keyword>
<evidence type="ECO:0000313" key="6">
    <source>
        <dbReference type="Proteomes" id="UP000709295"/>
    </source>
</evidence>
<dbReference type="Proteomes" id="UP000709295">
    <property type="component" value="Unassembled WGS sequence"/>
</dbReference>
<evidence type="ECO:0000256" key="1">
    <source>
        <dbReference type="SAM" id="Coils"/>
    </source>
</evidence>